<dbReference type="EMBL" id="JBBPBM010000640">
    <property type="protein sequence ID" value="KAK8493189.1"/>
    <property type="molecule type" value="Genomic_DNA"/>
</dbReference>
<dbReference type="SUPFAM" id="SSF52058">
    <property type="entry name" value="L domain-like"/>
    <property type="match status" value="1"/>
</dbReference>
<accession>A0ABR2AJE2</accession>
<evidence type="ECO:0000313" key="1">
    <source>
        <dbReference type="EMBL" id="KAK8493189.1"/>
    </source>
</evidence>
<proteinExistence type="predicted"/>
<gene>
    <name evidence="1" type="ORF">V6N12_018642</name>
</gene>
<organism evidence="1 2">
    <name type="scientific">Hibiscus sabdariffa</name>
    <name type="common">roselle</name>
    <dbReference type="NCBI Taxonomy" id="183260"/>
    <lineage>
        <taxon>Eukaryota</taxon>
        <taxon>Viridiplantae</taxon>
        <taxon>Streptophyta</taxon>
        <taxon>Embryophyta</taxon>
        <taxon>Tracheophyta</taxon>
        <taxon>Spermatophyta</taxon>
        <taxon>Magnoliopsida</taxon>
        <taxon>eudicotyledons</taxon>
        <taxon>Gunneridae</taxon>
        <taxon>Pentapetalae</taxon>
        <taxon>rosids</taxon>
        <taxon>malvids</taxon>
        <taxon>Malvales</taxon>
        <taxon>Malvaceae</taxon>
        <taxon>Malvoideae</taxon>
        <taxon>Hibiscus</taxon>
    </lineage>
</organism>
<dbReference type="PANTHER" id="PTHR48004:SF108">
    <property type="entry name" value="LRR RECEPTOR-LIKE SERINE_THREONINE-PROTEIN KINASE EFR"/>
    <property type="match status" value="1"/>
</dbReference>
<dbReference type="Pfam" id="PF00560">
    <property type="entry name" value="LRR_1"/>
    <property type="match status" value="2"/>
</dbReference>
<keyword evidence="2" id="KW-1185">Reference proteome</keyword>
<name>A0ABR2AJE2_9ROSI</name>
<dbReference type="PANTHER" id="PTHR48004">
    <property type="entry name" value="OS01G0149700 PROTEIN"/>
    <property type="match status" value="1"/>
</dbReference>
<reference evidence="1 2" key="1">
    <citation type="journal article" date="2024" name="G3 (Bethesda)">
        <title>Genome assembly of Hibiscus sabdariffa L. provides insights into metabolisms of medicinal natural products.</title>
        <authorList>
            <person name="Kim T."/>
        </authorList>
    </citation>
    <scope>NUCLEOTIDE SEQUENCE [LARGE SCALE GENOMIC DNA]</scope>
    <source>
        <strain evidence="1">TK-2024</strain>
        <tissue evidence="1">Old leaves</tissue>
    </source>
</reference>
<evidence type="ECO:0000313" key="2">
    <source>
        <dbReference type="Proteomes" id="UP001472677"/>
    </source>
</evidence>
<dbReference type="InterPro" id="IPR032675">
    <property type="entry name" value="LRR_dom_sf"/>
</dbReference>
<sequence>MDLTGTIPSQLGILSFLVSLNIRPKQFPWLLYLPELSNLHRLKHLDFGNNSFGGEIPTWFGYFTKLERLYLFMNNFTGAIPSTLEICRNWKR</sequence>
<dbReference type="Gene3D" id="3.80.10.10">
    <property type="entry name" value="Ribonuclease Inhibitor"/>
    <property type="match status" value="1"/>
</dbReference>
<protein>
    <submittedName>
        <fullName evidence="1">Uncharacterized protein</fullName>
    </submittedName>
</protein>
<dbReference type="InterPro" id="IPR052941">
    <property type="entry name" value="StomDev_PlantInt_Reg"/>
</dbReference>
<dbReference type="Proteomes" id="UP001472677">
    <property type="component" value="Unassembled WGS sequence"/>
</dbReference>
<dbReference type="InterPro" id="IPR001611">
    <property type="entry name" value="Leu-rich_rpt"/>
</dbReference>
<comment type="caution">
    <text evidence="1">The sequence shown here is derived from an EMBL/GenBank/DDBJ whole genome shotgun (WGS) entry which is preliminary data.</text>
</comment>